<dbReference type="EMBL" id="KZ678137">
    <property type="protein sequence ID" value="PSN64880.1"/>
    <property type="molecule type" value="Genomic_DNA"/>
</dbReference>
<organism evidence="1 2">
    <name type="scientific">Corynespora cassiicola Philippines</name>
    <dbReference type="NCBI Taxonomy" id="1448308"/>
    <lineage>
        <taxon>Eukaryota</taxon>
        <taxon>Fungi</taxon>
        <taxon>Dikarya</taxon>
        <taxon>Ascomycota</taxon>
        <taxon>Pezizomycotina</taxon>
        <taxon>Dothideomycetes</taxon>
        <taxon>Pleosporomycetidae</taxon>
        <taxon>Pleosporales</taxon>
        <taxon>Corynesporascaceae</taxon>
        <taxon>Corynespora</taxon>
    </lineage>
</organism>
<reference evidence="1 2" key="1">
    <citation type="journal article" date="2018" name="Front. Microbiol.">
        <title>Genome-Wide Analysis of Corynespora cassiicola Leaf Fall Disease Putative Effectors.</title>
        <authorList>
            <person name="Lopez D."/>
            <person name="Ribeiro S."/>
            <person name="Label P."/>
            <person name="Fumanal B."/>
            <person name="Venisse J.S."/>
            <person name="Kohler A."/>
            <person name="de Oliveira R.R."/>
            <person name="Labutti K."/>
            <person name="Lipzen A."/>
            <person name="Lail K."/>
            <person name="Bauer D."/>
            <person name="Ohm R.A."/>
            <person name="Barry K.W."/>
            <person name="Spatafora J."/>
            <person name="Grigoriev I.V."/>
            <person name="Martin F.M."/>
            <person name="Pujade-Renaud V."/>
        </authorList>
    </citation>
    <scope>NUCLEOTIDE SEQUENCE [LARGE SCALE GENOMIC DNA]</scope>
    <source>
        <strain evidence="1 2">Philippines</strain>
    </source>
</reference>
<gene>
    <name evidence="1" type="ORF">BS50DRAFT_635722</name>
</gene>
<protein>
    <submittedName>
        <fullName evidence="1">Uncharacterized protein</fullName>
    </submittedName>
</protein>
<proteinExistence type="predicted"/>
<dbReference type="Proteomes" id="UP000240883">
    <property type="component" value="Unassembled WGS sequence"/>
</dbReference>
<dbReference type="AlphaFoldDB" id="A0A2T2NHL8"/>
<evidence type="ECO:0000313" key="1">
    <source>
        <dbReference type="EMBL" id="PSN64880.1"/>
    </source>
</evidence>
<sequence>MTPLETSSVVSLNKTNSNIFDMVRSGRQVSSKASKPTATIQPRNTKAYEDCLKVRACVCSSDERPNNWDEILKALEEDITPDRDTGIQPTQFPEDRTLRLILRKMKRIGNEYIVATGLVPHLADLWGEAEYNADGTIKQVGNIIWSGTLPLDVVIDSNMNILLPVPDGHDHVHDYKPYCELHFDPDHDPDLDLNLHFYLGFDRHPEVGPEAGPEIFEESNRLE</sequence>
<evidence type="ECO:0000313" key="2">
    <source>
        <dbReference type="Proteomes" id="UP000240883"/>
    </source>
</evidence>
<accession>A0A2T2NHL8</accession>
<keyword evidence="2" id="KW-1185">Reference proteome</keyword>
<name>A0A2T2NHL8_CORCC</name>